<evidence type="ECO:0008006" key="3">
    <source>
        <dbReference type="Google" id="ProtNLM"/>
    </source>
</evidence>
<dbReference type="PANTHER" id="PTHR21310">
    <property type="entry name" value="AMINOGLYCOSIDE PHOSPHOTRANSFERASE-RELATED-RELATED"/>
    <property type="match status" value="1"/>
</dbReference>
<protein>
    <recommendedName>
        <fullName evidence="3">Aminoglycoside phosphotransferase domain-containing protein</fullName>
    </recommendedName>
</protein>
<dbReference type="OrthoDB" id="2906425at2759"/>
<name>A0A5N6L4X2_9ROSI</name>
<comment type="caution">
    <text evidence="1">The sequence shown here is derived from an EMBL/GenBank/DDBJ whole genome shotgun (WGS) entry which is preliminary data.</text>
</comment>
<proteinExistence type="predicted"/>
<gene>
    <name evidence="1" type="ORF">FH972_026720</name>
</gene>
<dbReference type="Pfam" id="PF01633">
    <property type="entry name" value="Choline_kinase"/>
    <property type="match status" value="1"/>
</dbReference>
<dbReference type="InterPro" id="IPR011009">
    <property type="entry name" value="Kinase-like_dom_sf"/>
</dbReference>
<dbReference type="CDD" id="cd05120">
    <property type="entry name" value="APH_ChoK_like"/>
    <property type="match status" value="1"/>
</dbReference>
<sequence>MGPITNQIINARKEKNCITVTPERKYYKDGQTWVKRSLRPDEWQVNPCNGQFLVPRMGRERILNEAASIRFIAEKTNIPVPKLYCCFEDNEAVYLVMEYVEGVGMNELPEEERKIVESEVVPPYRVMHASPRMAWAMKPREANADNLVFCHNDLSTYNIIVDPETLKINAIIDWEYAGFYTEPFEGHFFLRNAPSVAQEGEVVSIRFSVYFFYQFLVHWREQQSVRMWCLLDGSCHGLGIVGRHGNDGPEGPNLGLRHSCLATPGVQGKGAGSCELTLSAAICRSCGEPLRSRKLRVIISSGIVTQVRIRWLSYSEQDFDTAVVLSIRRNILMHLVTDISRKGSRPSVLNNSIEVCSCEVPAKMFFTDNWIDQTPSVEPS</sequence>
<keyword evidence="2" id="KW-1185">Reference proteome</keyword>
<dbReference type="InterPro" id="IPR051678">
    <property type="entry name" value="AGP_Transferase"/>
</dbReference>
<evidence type="ECO:0000313" key="1">
    <source>
        <dbReference type="EMBL" id="KAB8801899.1"/>
    </source>
</evidence>
<accession>A0A5N6L4X2</accession>
<dbReference type="AlphaFoldDB" id="A0A5N6L4X2"/>
<dbReference type="Proteomes" id="UP000327013">
    <property type="component" value="Unassembled WGS sequence"/>
</dbReference>
<dbReference type="Gene3D" id="3.90.1200.10">
    <property type="match status" value="1"/>
</dbReference>
<organism evidence="1 2">
    <name type="scientific">Carpinus fangiana</name>
    <dbReference type="NCBI Taxonomy" id="176857"/>
    <lineage>
        <taxon>Eukaryota</taxon>
        <taxon>Viridiplantae</taxon>
        <taxon>Streptophyta</taxon>
        <taxon>Embryophyta</taxon>
        <taxon>Tracheophyta</taxon>
        <taxon>Spermatophyta</taxon>
        <taxon>Magnoliopsida</taxon>
        <taxon>eudicotyledons</taxon>
        <taxon>Gunneridae</taxon>
        <taxon>Pentapetalae</taxon>
        <taxon>rosids</taxon>
        <taxon>fabids</taxon>
        <taxon>Fagales</taxon>
        <taxon>Betulaceae</taxon>
        <taxon>Carpinus</taxon>
    </lineage>
</organism>
<dbReference type="SUPFAM" id="SSF56112">
    <property type="entry name" value="Protein kinase-like (PK-like)"/>
    <property type="match status" value="1"/>
</dbReference>
<dbReference type="PANTHER" id="PTHR21310:SF15">
    <property type="entry name" value="AMINOGLYCOSIDE PHOSPHOTRANSFERASE DOMAIN-CONTAINING PROTEIN"/>
    <property type="match status" value="1"/>
</dbReference>
<reference evidence="1 2" key="1">
    <citation type="submission" date="2019-06" db="EMBL/GenBank/DDBJ databases">
        <title>A chromosomal-level reference genome of Carpinus fangiana (Coryloideae, Betulaceae).</title>
        <authorList>
            <person name="Yang X."/>
            <person name="Wang Z."/>
            <person name="Zhang L."/>
            <person name="Hao G."/>
            <person name="Liu J."/>
            <person name="Yang Y."/>
        </authorList>
    </citation>
    <scope>NUCLEOTIDE SEQUENCE [LARGE SCALE GENOMIC DNA]</scope>
    <source>
        <strain evidence="1">Cfa_2016G</strain>
        <tissue evidence="1">Leaf</tissue>
    </source>
</reference>
<dbReference type="EMBL" id="VIBQ01000107">
    <property type="protein sequence ID" value="KAB8801899.1"/>
    <property type="molecule type" value="Genomic_DNA"/>
</dbReference>
<evidence type="ECO:0000313" key="2">
    <source>
        <dbReference type="Proteomes" id="UP000327013"/>
    </source>
</evidence>